<dbReference type="Proteomes" id="UP001316087">
    <property type="component" value="Unassembled WGS sequence"/>
</dbReference>
<sequence length="184" mass="21804">MRVYKPIKVSEAFDIKNIDYFTSLFSDECYAIKNANKYICVRYNPDIYNINQEKIAEFFSKDLYKPLTMTNYKFLYLLLEISKSEVFKFVNFEFKFDGEEAEIEKMQVKEMIEDDVKSSFEFLNETGQKISYIDFDIFDKYNSIRIFSSGNIGVSNRFNEEYNNILLNLIEFLFTGKGLINNEG</sequence>
<proteinExistence type="predicted"/>
<comment type="caution">
    <text evidence="1">The sequence shown here is derived from an EMBL/GenBank/DDBJ whole genome shotgun (WGS) entry which is preliminary data.</text>
</comment>
<protein>
    <submittedName>
        <fullName evidence="1">Uncharacterized protein</fullName>
    </submittedName>
</protein>
<keyword evidence="2" id="KW-1185">Reference proteome</keyword>
<accession>A0ABS9UCW2</accession>
<reference evidence="1 2" key="1">
    <citation type="submission" date="2022-03" db="EMBL/GenBank/DDBJ databases">
        <authorList>
            <person name="Jo J.-H."/>
            <person name="Im W.-T."/>
        </authorList>
    </citation>
    <scope>NUCLEOTIDE SEQUENCE [LARGE SCALE GENOMIC DNA]</scope>
    <source>
        <strain evidence="1 2">MA9</strain>
    </source>
</reference>
<gene>
    <name evidence="1" type="ORF">LZ480_07835</name>
</gene>
<evidence type="ECO:0000313" key="1">
    <source>
        <dbReference type="EMBL" id="MCH7321803.1"/>
    </source>
</evidence>
<dbReference type="EMBL" id="JAKZFC010000002">
    <property type="protein sequence ID" value="MCH7321803.1"/>
    <property type="molecule type" value="Genomic_DNA"/>
</dbReference>
<evidence type="ECO:0000313" key="2">
    <source>
        <dbReference type="Proteomes" id="UP001316087"/>
    </source>
</evidence>
<dbReference type="RefSeq" id="WP_241368856.1">
    <property type="nucleotide sequence ID" value="NZ_JAKZFC010000002.1"/>
</dbReference>
<name>A0ABS9UCW2_9BACL</name>
<organism evidence="1 2">
    <name type="scientific">Solibacillus palustris</name>
    <dbReference type="NCBI Taxonomy" id="2908203"/>
    <lineage>
        <taxon>Bacteria</taxon>
        <taxon>Bacillati</taxon>
        <taxon>Bacillota</taxon>
        <taxon>Bacilli</taxon>
        <taxon>Bacillales</taxon>
        <taxon>Caryophanaceae</taxon>
        <taxon>Solibacillus</taxon>
    </lineage>
</organism>